<dbReference type="GO" id="GO:0003723">
    <property type="term" value="F:RNA binding"/>
    <property type="evidence" value="ECO:0007669"/>
    <property type="project" value="InterPro"/>
</dbReference>
<feature type="domain" description="DYW" evidence="4">
    <location>
        <begin position="539"/>
        <end position="634"/>
    </location>
</feature>
<dbReference type="FunFam" id="1.25.40.10:FF:000515">
    <property type="entry name" value="Pentatricopeptide repeat-containing protein chloroplastic"/>
    <property type="match status" value="1"/>
</dbReference>
<dbReference type="Proteomes" id="UP000694918">
    <property type="component" value="Unplaced"/>
</dbReference>
<dbReference type="KEGG" id="peu:105128505"/>
<dbReference type="FunFam" id="1.25.40.10:FF:000470">
    <property type="entry name" value="Pentatricopeptide repeat-containing protein At5g66520"/>
    <property type="match status" value="1"/>
</dbReference>
<reference evidence="6" key="1">
    <citation type="submission" date="2025-08" db="UniProtKB">
        <authorList>
            <consortium name="RefSeq"/>
        </authorList>
    </citation>
    <scope>IDENTIFICATION</scope>
</reference>
<evidence type="ECO:0000256" key="2">
    <source>
        <dbReference type="ARBA" id="ARBA00022737"/>
    </source>
</evidence>
<dbReference type="PANTHER" id="PTHR47926:SF402">
    <property type="entry name" value="TETRATRICOPEPTIDE-LIKE HELICAL DOMAIN SUPERFAMILY, DYW DOMAIN-CONTAINING PROTEIN"/>
    <property type="match status" value="1"/>
</dbReference>
<dbReference type="InterPro" id="IPR046848">
    <property type="entry name" value="E_motif"/>
</dbReference>
<dbReference type="NCBIfam" id="TIGR00756">
    <property type="entry name" value="PPR"/>
    <property type="match status" value="4"/>
</dbReference>
<dbReference type="GO" id="GO:0009451">
    <property type="term" value="P:RNA modification"/>
    <property type="evidence" value="ECO:0007669"/>
    <property type="project" value="InterPro"/>
</dbReference>
<gene>
    <name evidence="6" type="primary">LOC105128505</name>
</gene>
<comment type="similarity">
    <text evidence="1">Belongs to the PPR family. PCMP-H subfamily.</text>
</comment>
<name>A0AAJ6UEQ4_POPEU</name>
<dbReference type="Gene3D" id="1.25.40.10">
    <property type="entry name" value="Tetratricopeptide repeat domain"/>
    <property type="match status" value="4"/>
</dbReference>
<protein>
    <submittedName>
        <fullName evidence="6">Pentatricopeptide repeat-containing protein At5g66520-like</fullName>
    </submittedName>
</protein>
<dbReference type="PROSITE" id="PS51375">
    <property type="entry name" value="PPR"/>
    <property type="match status" value="2"/>
</dbReference>
<dbReference type="AlphaFoldDB" id="A0AAJ6UEQ4"/>
<dbReference type="InterPro" id="IPR046960">
    <property type="entry name" value="PPR_At4g14850-like_plant"/>
</dbReference>
<accession>A0AAJ6UEQ4</accession>
<dbReference type="SUPFAM" id="SSF48452">
    <property type="entry name" value="TPR-like"/>
    <property type="match status" value="1"/>
</dbReference>
<evidence type="ECO:0000313" key="6">
    <source>
        <dbReference type="RefSeq" id="XP_011028518.1"/>
    </source>
</evidence>
<dbReference type="Pfam" id="PF13041">
    <property type="entry name" value="PPR_2"/>
    <property type="match status" value="1"/>
</dbReference>
<sequence length="634" mass="71764">MMMTMTTSMNMSSSSTSSVQVQMHVAVPFHFEKCQSMSQLRQYHSQIIRLGLSSHNHLIPPLINFCARASTSDALTYALKLFDSIPQPDAFLYNTIIKGFLHSQLLPTNSILLLYSHMLQNSVLPNNFTFPSLLGACRKIQHGMQIHAHLFKFGFGTHSVCLNSLIHMYVTFQALEEARRVFHTIPHPDSISWTSLISGYSKWGLIDEAFTIFQLMPQKNSASWNAMMAAYVQTNRFHEAFALFDRMKAETNNVLDKFVATTMLSACTGLGALDQGKWIHEYIKRNGIELDSKLTTAIVDMYCKCGCLEKALQVFHSMPLPCRWISSWNCMIGGLAMHGNGEAAIQLFKEMERKRVAPDDITFLNLLTACAHSGLVEEGRNYFSYMIRVYGIEPRMEHFGCMVDLLGRAGMVLEARKLIDEMPVSPDVTVLGTLLGACMKHRNIELGEEIGRRVIELEPNNSGRYVLLANLYANAGKWEDVAKVRKLMDDRGVKKAPGFSMIELQGTVHEFIAGGRNHPQAKELHAKVYEMLEHLKSVGYVADTNGVLHGHDFDAEEDGENPLYYHSEKLAIAFGLSRTKPGETLRILKNLRICEDCHHACKLISTVFDREIIVRDRTRFHRFKMGQCSCQDYW</sequence>
<dbReference type="InterPro" id="IPR002885">
    <property type="entry name" value="PPR_rpt"/>
</dbReference>
<keyword evidence="5" id="KW-1185">Reference proteome</keyword>
<proteinExistence type="inferred from homology"/>
<keyword evidence="2" id="KW-0677">Repeat</keyword>
<evidence type="ECO:0000313" key="5">
    <source>
        <dbReference type="Proteomes" id="UP000694918"/>
    </source>
</evidence>
<dbReference type="GeneID" id="105128505"/>
<evidence type="ECO:0000256" key="1">
    <source>
        <dbReference type="ARBA" id="ARBA00006643"/>
    </source>
</evidence>
<dbReference type="RefSeq" id="XP_011028518.1">
    <property type="nucleotide sequence ID" value="XM_011030216.1"/>
</dbReference>
<dbReference type="InterPro" id="IPR032867">
    <property type="entry name" value="DYW_dom"/>
</dbReference>
<evidence type="ECO:0000256" key="3">
    <source>
        <dbReference type="PROSITE-ProRule" id="PRU00708"/>
    </source>
</evidence>
<feature type="repeat" description="PPR" evidence="3">
    <location>
        <begin position="324"/>
        <end position="358"/>
    </location>
</feature>
<dbReference type="Pfam" id="PF01535">
    <property type="entry name" value="PPR"/>
    <property type="match status" value="4"/>
</dbReference>
<dbReference type="Pfam" id="PF20431">
    <property type="entry name" value="E_motif"/>
    <property type="match status" value="1"/>
</dbReference>
<dbReference type="FunFam" id="1.25.40.10:FF:002974">
    <property type="entry name" value="Uncharacterized protein"/>
    <property type="match status" value="1"/>
</dbReference>
<dbReference type="InterPro" id="IPR011990">
    <property type="entry name" value="TPR-like_helical_dom_sf"/>
</dbReference>
<feature type="repeat" description="PPR" evidence="3">
    <location>
        <begin position="189"/>
        <end position="223"/>
    </location>
</feature>
<evidence type="ECO:0000259" key="4">
    <source>
        <dbReference type="Pfam" id="PF14432"/>
    </source>
</evidence>
<organism evidence="5 6">
    <name type="scientific">Populus euphratica</name>
    <name type="common">Euphrates poplar</name>
    <dbReference type="NCBI Taxonomy" id="75702"/>
    <lineage>
        <taxon>Eukaryota</taxon>
        <taxon>Viridiplantae</taxon>
        <taxon>Streptophyta</taxon>
        <taxon>Embryophyta</taxon>
        <taxon>Tracheophyta</taxon>
        <taxon>Spermatophyta</taxon>
        <taxon>Magnoliopsida</taxon>
        <taxon>eudicotyledons</taxon>
        <taxon>Gunneridae</taxon>
        <taxon>Pentapetalae</taxon>
        <taxon>rosids</taxon>
        <taxon>fabids</taxon>
        <taxon>Malpighiales</taxon>
        <taxon>Salicaceae</taxon>
        <taxon>Saliceae</taxon>
        <taxon>Populus</taxon>
    </lineage>
</organism>
<dbReference type="GO" id="GO:0008270">
    <property type="term" value="F:zinc ion binding"/>
    <property type="evidence" value="ECO:0007669"/>
    <property type="project" value="InterPro"/>
</dbReference>
<dbReference type="PANTHER" id="PTHR47926">
    <property type="entry name" value="PENTATRICOPEPTIDE REPEAT-CONTAINING PROTEIN"/>
    <property type="match status" value="1"/>
</dbReference>
<dbReference type="Pfam" id="PF14432">
    <property type="entry name" value="DYW_deaminase"/>
    <property type="match status" value="1"/>
</dbReference>